<protein>
    <recommendedName>
        <fullName evidence="4">Terminase small subunit</fullName>
    </recommendedName>
</protein>
<reference evidence="2 3" key="1">
    <citation type="submission" date="2020-12" db="EMBL/GenBank/DDBJ databases">
        <title>Enhanced detection system for hospital associated transmission using whole genome sequencing surveillance.</title>
        <authorList>
            <person name="Harrison L.H."/>
            <person name="Van Tyne D."/>
            <person name="Marsh J.W."/>
            <person name="Griffith M.P."/>
            <person name="Snyder D.J."/>
            <person name="Cooper V.S."/>
            <person name="Mustapha M."/>
        </authorList>
    </citation>
    <scope>NUCLEOTIDE SEQUENCE [LARGE SCALE GENOMIC DNA]</scope>
    <source>
        <strain evidence="2 3">SER00238</strain>
    </source>
</reference>
<dbReference type="EMBL" id="JAEHSL010000035">
    <property type="protein sequence ID" value="MBI6183421.1"/>
    <property type="molecule type" value="Genomic_DNA"/>
</dbReference>
<evidence type="ECO:0000313" key="2">
    <source>
        <dbReference type="EMBL" id="MBI6183421.1"/>
    </source>
</evidence>
<comment type="caution">
    <text evidence="2">The sequence shown here is derived from an EMBL/GenBank/DDBJ whole genome shotgun (WGS) entry which is preliminary data.</text>
</comment>
<accession>A0ABS0TYG4</accession>
<evidence type="ECO:0000256" key="1">
    <source>
        <dbReference type="SAM" id="MobiDB-lite"/>
    </source>
</evidence>
<proteinExistence type="predicted"/>
<feature type="compositionally biased region" description="Basic and acidic residues" evidence="1">
    <location>
        <begin position="75"/>
        <end position="88"/>
    </location>
</feature>
<name>A0ABS0TYG4_SERPR</name>
<organism evidence="2 3">
    <name type="scientific">Serratia proteamaculans</name>
    <dbReference type="NCBI Taxonomy" id="28151"/>
    <lineage>
        <taxon>Bacteria</taxon>
        <taxon>Pseudomonadati</taxon>
        <taxon>Pseudomonadota</taxon>
        <taxon>Gammaproteobacteria</taxon>
        <taxon>Enterobacterales</taxon>
        <taxon>Yersiniaceae</taxon>
        <taxon>Serratia</taxon>
    </lineage>
</organism>
<evidence type="ECO:0000313" key="3">
    <source>
        <dbReference type="Proteomes" id="UP000639004"/>
    </source>
</evidence>
<feature type="region of interest" description="Disordered" evidence="1">
    <location>
        <begin position="47"/>
        <end position="133"/>
    </location>
</feature>
<gene>
    <name evidence="2" type="ORF">JEQ07_23880</name>
</gene>
<dbReference type="Proteomes" id="UP000639004">
    <property type="component" value="Unassembled WGS sequence"/>
</dbReference>
<sequence>MAKPDWGELQQRFLAEHAHSGVSPKEWCEAQGLNYATAKRYIKIANSQKKSANQTANSQSKPVGSKGSKGSAGADKSKAKSNSERDIGNDAAGPCAPEDCSPSETKPIRGSRTAPPANPFQPGNSRALKHGGYSRRRLLPDDIIEDAEALTLEDELIRIKAASLTAEANAGRWEEELRNTHDPEQQGKLEAKIRAADKALDRNAARIESIYRTLDQMTLTRAMLPKIAAETDYRIVVTEKTVAETERIKTGGGSTTTVIHNALPLPGR</sequence>
<keyword evidence="3" id="KW-1185">Reference proteome</keyword>
<feature type="compositionally biased region" description="Low complexity" evidence="1">
    <location>
        <begin position="58"/>
        <end position="74"/>
    </location>
</feature>
<evidence type="ECO:0008006" key="4">
    <source>
        <dbReference type="Google" id="ProtNLM"/>
    </source>
</evidence>
<feature type="compositionally biased region" description="Polar residues" evidence="1">
    <location>
        <begin position="47"/>
        <end position="57"/>
    </location>
</feature>
<dbReference type="RefSeq" id="WP_198642615.1">
    <property type="nucleotide sequence ID" value="NZ_JAEHSL010000035.1"/>
</dbReference>